<dbReference type="PANTHER" id="PTHR36960">
    <property type="entry name" value="SI:DKEY-32E6.3"/>
    <property type="match status" value="1"/>
</dbReference>
<organism evidence="2 3">
    <name type="scientific">Takifugu flavidus</name>
    <name type="common">sansaifugu</name>
    <dbReference type="NCBI Taxonomy" id="433684"/>
    <lineage>
        <taxon>Eukaryota</taxon>
        <taxon>Metazoa</taxon>
        <taxon>Chordata</taxon>
        <taxon>Craniata</taxon>
        <taxon>Vertebrata</taxon>
        <taxon>Euteleostomi</taxon>
        <taxon>Actinopterygii</taxon>
        <taxon>Neopterygii</taxon>
        <taxon>Teleostei</taxon>
        <taxon>Neoteleostei</taxon>
        <taxon>Acanthomorphata</taxon>
        <taxon>Eupercaria</taxon>
        <taxon>Tetraodontiformes</taxon>
        <taxon>Tetradontoidea</taxon>
        <taxon>Tetraodontidae</taxon>
        <taxon>Takifugu</taxon>
    </lineage>
</organism>
<keyword evidence="3" id="KW-1185">Reference proteome</keyword>
<gene>
    <name evidence="2" type="ORF">D4764_08G0002050</name>
</gene>
<name>A0A5C6MNS6_9TELE</name>
<reference evidence="2 3" key="1">
    <citation type="submission" date="2019-04" db="EMBL/GenBank/DDBJ databases">
        <title>Chromosome genome assembly for Takifugu flavidus.</title>
        <authorList>
            <person name="Xiao S."/>
        </authorList>
    </citation>
    <scope>NUCLEOTIDE SEQUENCE [LARGE SCALE GENOMIC DNA]</scope>
    <source>
        <strain evidence="2">HTHZ2018</strain>
        <tissue evidence="2">Muscle</tissue>
    </source>
</reference>
<evidence type="ECO:0000313" key="3">
    <source>
        <dbReference type="Proteomes" id="UP000324091"/>
    </source>
</evidence>
<evidence type="ECO:0000256" key="1">
    <source>
        <dbReference type="SAM" id="MobiDB-lite"/>
    </source>
</evidence>
<sequence>MAEMTMDGSHNARDHDGTDTGDAPQTLCREPPVSRCLWSSNHERKKKLILHIDLNNTILISDTVTTQGTVAALEYFLTTVTWGRMSREDLDQGITELLDTLRINLAARMDLNITSQSHMRSAIVVDQEEPRSHCSTVGSDNGSKDFILMANSSQGVIIKPVEPPCDGAVSYYSQFGRVMGFTSAAGRCFRRILDQHLDLLLWPNACGCVTPQGDRELAVKGEDGRLYHWILPSFFQLLKDLVQEGREFAVVFRTFGGDLPRVLRAVFRALNEGAHPLFPELSDLSLKVNMALGKIRCNKRGIVLTRDEDRVSTRNGERGLYQYLSSVQGLGGFQDHFEWWASNTFSIRGGKPFWVDPFDQSVQHIFIDDNIRQNDEDTIVHPKVFLDPDGTETRMACTSELYDITLVQTDLLQAISDLSYFTQRVHICLENYERNLQQGEV</sequence>
<accession>A0A5C6MNS6</accession>
<protein>
    <submittedName>
        <fullName evidence="2">Uncharacterized protein</fullName>
    </submittedName>
</protein>
<dbReference type="EMBL" id="RHFK02000021">
    <property type="protein sequence ID" value="TWW56218.1"/>
    <property type="molecule type" value="Genomic_DNA"/>
</dbReference>
<proteinExistence type="predicted"/>
<feature type="region of interest" description="Disordered" evidence="1">
    <location>
        <begin position="1"/>
        <end position="28"/>
    </location>
</feature>
<dbReference type="AlphaFoldDB" id="A0A5C6MNS6"/>
<evidence type="ECO:0000313" key="2">
    <source>
        <dbReference type="EMBL" id="TWW56218.1"/>
    </source>
</evidence>
<dbReference type="Proteomes" id="UP000324091">
    <property type="component" value="Chromosome 8"/>
</dbReference>
<comment type="caution">
    <text evidence="2">The sequence shown here is derived from an EMBL/GenBank/DDBJ whole genome shotgun (WGS) entry which is preliminary data.</text>
</comment>
<dbReference type="PANTHER" id="PTHR36960:SF1">
    <property type="entry name" value="SI:DKEY-32E6.3"/>
    <property type="match status" value="1"/>
</dbReference>